<evidence type="ECO:0000313" key="2">
    <source>
        <dbReference type="Proteomes" id="UP000217065"/>
    </source>
</evidence>
<gene>
    <name evidence="1" type="ORF">CF394_01025</name>
</gene>
<dbReference type="RefSeq" id="WP_094941412.1">
    <property type="nucleotide sequence ID" value="NZ_NOKQ01000134.1"/>
</dbReference>
<reference evidence="1 2" key="1">
    <citation type="submission" date="2017-07" db="EMBL/GenBank/DDBJ databases">
        <title>Tetzosporium hominis gen.nov. sp.nov.</title>
        <authorList>
            <person name="Tetz G."/>
            <person name="Tetz V."/>
        </authorList>
    </citation>
    <scope>NUCLEOTIDE SEQUENCE [LARGE SCALE GENOMIC DNA]</scope>
    <source>
        <strain evidence="1 2">VT-49</strain>
    </source>
</reference>
<dbReference type="OrthoDB" id="3231985at2"/>
<accession>A0A264W619</accession>
<proteinExistence type="predicted"/>
<dbReference type="Proteomes" id="UP000217065">
    <property type="component" value="Unassembled WGS sequence"/>
</dbReference>
<keyword evidence="2" id="KW-1185">Reference proteome</keyword>
<name>A0A264W619_9BACL</name>
<organism evidence="1 2">
    <name type="scientific">Tetzosporium hominis</name>
    <dbReference type="NCBI Taxonomy" id="2020506"/>
    <lineage>
        <taxon>Bacteria</taxon>
        <taxon>Bacillati</taxon>
        <taxon>Bacillota</taxon>
        <taxon>Bacilli</taxon>
        <taxon>Bacillales</taxon>
        <taxon>Caryophanaceae</taxon>
        <taxon>Tetzosporium</taxon>
    </lineage>
</organism>
<dbReference type="EMBL" id="NOKQ01000134">
    <property type="protein sequence ID" value="OZS79033.1"/>
    <property type="molecule type" value="Genomic_DNA"/>
</dbReference>
<comment type="caution">
    <text evidence="1">The sequence shown here is derived from an EMBL/GenBank/DDBJ whole genome shotgun (WGS) entry which is preliminary data.</text>
</comment>
<sequence>MIHELEHAIRDKYHGYHLYKQLEQQTDDTYKTLVLRYRTPQQATPFWIAMHDEMEHAIRL</sequence>
<dbReference type="AlphaFoldDB" id="A0A264W619"/>
<protein>
    <submittedName>
        <fullName evidence="1">Uncharacterized protein</fullName>
    </submittedName>
</protein>
<evidence type="ECO:0000313" key="1">
    <source>
        <dbReference type="EMBL" id="OZS79033.1"/>
    </source>
</evidence>